<reference evidence="1 2" key="1">
    <citation type="submission" date="2016-07" db="EMBL/GenBank/DDBJ databases">
        <title>Pervasive Adenine N6-methylation of Active Genes in Fungi.</title>
        <authorList>
            <consortium name="DOE Joint Genome Institute"/>
            <person name="Mondo S.J."/>
            <person name="Dannebaum R.O."/>
            <person name="Kuo R.C."/>
            <person name="Labutti K."/>
            <person name="Haridas S."/>
            <person name="Kuo A."/>
            <person name="Salamov A."/>
            <person name="Ahrendt S.R."/>
            <person name="Lipzen A."/>
            <person name="Sullivan W."/>
            <person name="Andreopoulos W.B."/>
            <person name="Clum A."/>
            <person name="Lindquist E."/>
            <person name="Daum C."/>
            <person name="Ramamoorthy G.K."/>
            <person name="Gryganskyi A."/>
            <person name="Culley D."/>
            <person name="Magnuson J.K."/>
            <person name="James T.Y."/>
            <person name="O'Malley M.A."/>
            <person name="Stajich J.E."/>
            <person name="Spatafora J.W."/>
            <person name="Visel A."/>
            <person name="Grigoriev I.V."/>
        </authorList>
    </citation>
    <scope>NUCLEOTIDE SEQUENCE [LARGE SCALE GENOMIC DNA]</scope>
    <source>
        <strain evidence="1 2">PL171</strain>
    </source>
</reference>
<sequence>MESASADAVVGAARRGHAHVVEWWFLQMQAGVLAADIDWIQVFAAAFSGGHVAVLEWCGKQPPVMEAWLQQPMIDWTGVFSALFSSEQVAVLEWCKSQPSVMHAWQQGIEQCERTGNTSEILSMCLSVVEKGHGLEWLYVFDLLPFAEGNSSVSGEACEQGQLELVKELHSYGYLMGSRKQLVQSAFVSGKLELLGWIDANIDPSIPDVADWDSGNDLYDISQGVACVDILDWLLTNGFRFPAPGEKRANVFASAASYGRLDILEWLFMNGFAQDMTMKDWCESFCSASGAGHVNVLEWLAEHIPKPQADTANAPASPIPTNMLWHAFGTGQVDVIEWWAHKSGWLKDAYDLNHGLPYLNACDSNYESRVPSKLAALKVWVNAGYEVDYAECIQEASTEGRIDVLDWLLHPTRASEADFIKAWSSSELPHEEDLASLQAHYGYDIFNHGGTLVWWRAKLPHIAALPINRGPYYNPIHAHFLEHMLGNASFQLLGPLSAINEFYGGQVVLLE</sequence>
<evidence type="ECO:0000313" key="2">
    <source>
        <dbReference type="Proteomes" id="UP000193411"/>
    </source>
</evidence>
<dbReference type="SUPFAM" id="SSF48403">
    <property type="entry name" value="Ankyrin repeat"/>
    <property type="match status" value="1"/>
</dbReference>
<gene>
    <name evidence="1" type="ORF">BCR44DRAFT_1443571</name>
</gene>
<keyword evidence="2" id="KW-1185">Reference proteome</keyword>
<dbReference type="PANTHER" id="PTHR46586:SF3">
    <property type="entry name" value="ANKYRIN REPEAT-CONTAINING PROTEIN"/>
    <property type="match status" value="1"/>
</dbReference>
<dbReference type="InterPro" id="IPR052050">
    <property type="entry name" value="SecEffector_AnkRepeat"/>
</dbReference>
<dbReference type="Gene3D" id="1.25.40.20">
    <property type="entry name" value="Ankyrin repeat-containing domain"/>
    <property type="match status" value="1"/>
</dbReference>
<organism evidence="1 2">
    <name type="scientific">Catenaria anguillulae PL171</name>
    <dbReference type="NCBI Taxonomy" id="765915"/>
    <lineage>
        <taxon>Eukaryota</taxon>
        <taxon>Fungi</taxon>
        <taxon>Fungi incertae sedis</taxon>
        <taxon>Blastocladiomycota</taxon>
        <taxon>Blastocladiomycetes</taxon>
        <taxon>Blastocladiales</taxon>
        <taxon>Catenariaceae</taxon>
        <taxon>Catenaria</taxon>
    </lineage>
</organism>
<dbReference type="PANTHER" id="PTHR46586">
    <property type="entry name" value="ANKYRIN REPEAT-CONTAINING PROTEIN"/>
    <property type="match status" value="1"/>
</dbReference>
<dbReference type="OrthoDB" id="10686627at2759"/>
<protein>
    <recommendedName>
        <fullName evidence="3">Ankyrin repeat-containing domain protein</fullName>
    </recommendedName>
</protein>
<comment type="caution">
    <text evidence="1">The sequence shown here is derived from an EMBL/GenBank/DDBJ whole genome shotgun (WGS) entry which is preliminary data.</text>
</comment>
<evidence type="ECO:0008006" key="3">
    <source>
        <dbReference type="Google" id="ProtNLM"/>
    </source>
</evidence>
<proteinExistence type="predicted"/>
<dbReference type="Proteomes" id="UP000193411">
    <property type="component" value="Unassembled WGS sequence"/>
</dbReference>
<dbReference type="EMBL" id="MCFL01000071">
    <property type="protein sequence ID" value="ORZ30965.1"/>
    <property type="molecule type" value="Genomic_DNA"/>
</dbReference>
<evidence type="ECO:0000313" key="1">
    <source>
        <dbReference type="EMBL" id="ORZ30965.1"/>
    </source>
</evidence>
<name>A0A1Y2H8X3_9FUNG</name>
<accession>A0A1Y2H8X3</accession>
<dbReference type="InterPro" id="IPR036770">
    <property type="entry name" value="Ankyrin_rpt-contain_sf"/>
</dbReference>
<dbReference type="AlphaFoldDB" id="A0A1Y2H8X3"/>